<sequence length="538" mass="63553">MSKYDNIIKALNERQVLKRVLMNLMDDDIMNLNYVCKDINQAIKNFKHYEIIPVEKIHLSVPMTGPIVTYNIKPKCFDPNNIIKIIFDFSIFGDTKLEKSVENIYIPIFKKMFQDVNKILSICRNSIDLEFHTYFGFFGNYIVNYISQLSYCHNVRMDFYFKTWSSYGDFFPPDFNMFQGFNNLKSITLISNFSYGVDICKYIVACAPDNNKFKINFNFNVYLNEYEWNNVRNILGCLKLKNLRFGLNCWGEDGSFMKYIPDIFTNDLVEKIYYLEINGDSFNLLKKFRPIIGKMKNLENLVCTFHIWEHVLRLITNSKTYFPEKLKHCHQLKTLRKLKNVSCTFKYANGMDSEKFENLQIIDNAFNYILDCLPESVLKLSIAGLRTFDENLTAKMHNILPNLIYLNLSKISTVKDGALDKLPNLRFLALHGTDKMKIPDTIVCVASVCCIMNEDVDNKNRFVKPYWKFCNCLNNHVQWRGAIGELQRFKKQLERSTEYNINIFYNNIKDGWNVLKVFTEEYPKDLYRDIYYRKNTFI</sequence>
<dbReference type="WBParaSite" id="PTRK_0000368900.1">
    <property type="protein sequence ID" value="PTRK_0000368900.1"/>
    <property type="gene ID" value="PTRK_0000368900"/>
</dbReference>
<keyword evidence="1" id="KW-1185">Reference proteome</keyword>
<evidence type="ECO:0000313" key="2">
    <source>
        <dbReference type="WBParaSite" id="PTRK_0000368900.1"/>
    </source>
</evidence>
<proteinExistence type="predicted"/>
<dbReference type="Gene3D" id="3.80.10.10">
    <property type="entry name" value="Ribonuclease Inhibitor"/>
    <property type="match status" value="1"/>
</dbReference>
<protein>
    <submittedName>
        <fullName evidence="2">F-box domain-containing protein</fullName>
    </submittedName>
</protein>
<dbReference type="SUPFAM" id="SSF52047">
    <property type="entry name" value="RNI-like"/>
    <property type="match status" value="1"/>
</dbReference>
<evidence type="ECO:0000313" key="1">
    <source>
        <dbReference type="Proteomes" id="UP000038045"/>
    </source>
</evidence>
<dbReference type="Proteomes" id="UP000038045">
    <property type="component" value="Unplaced"/>
</dbReference>
<accession>A0A0N4Z8Q4</accession>
<dbReference type="InterPro" id="IPR032675">
    <property type="entry name" value="LRR_dom_sf"/>
</dbReference>
<dbReference type="AlphaFoldDB" id="A0A0N4Z8Q4"/>
<reference evidence="2" key="1">
    <citation type="submission" date="2017-02" db="UniProtKB">
        <authorList>
            <consortium name="WormBaseParasite"/>
        </authorList>
    </citation>
    <scope>IDENTIFICATION</scope>
</reference>
<organism evidence="1 2">
    <name type="scientific">Parastrongyloides trichosuri</name>
    <name type="common">Possum-specific nematode worm</name>
    <dbReference type="NCBI Taxonomy" id="131310"/>
    <lineage>
        <taxon>Eukaryota</taxon>
        <taxon>Metazoa</taxon>
        <taxon>Ecdysozoa</taxon>
        <taxon>Nematoda</taxon>
        <taxon>Chromadorea</taxon>
        <taxon>Rhabditida</taxon>
        <taxon>Tylenchina</taxon>
        <taxon>Panagrolaimomorpha</taxon>
        <taxon>Strongyloidoidea</taxon>
        <taxon>Strongyloididae</taxon>
        <taxon>Parastrongyloides</taxon>
    </lineage>
</organism>
<name>A0A0N4Z8Q4_PARTI</name>